<evidence type="ECO:0000313" key="4">
    <source>
        <dbReference type="EMBL" id="OGK01748.1"/>
    </source>
</evidence>
<dbReference type="InterPro" id="IPR002869">
    <property type="entry name" value="Pyrv_flavodox_OxRed_cen"/>
</dbReference>
<sequence>MTSPTNILFCGIGGQGVLKASEICGIAAMLSGFQVRKSEVHGMSQRGGSVDSHLRFGKTVHSPLIMPGKADILVSFHAEETERLKHFLKKGGLDLTLFIDRAVQKVPDKRFVNTFIMGVLSAFLPLSTAVWLAALAQVFTRAQSENQEAFLNGLHEGKSHDIQRKN</sequence>
<dbReference type="AlphaFoldDB" id="A0A1F7F583"/>
<keyword evidence="2" id="KW-0812">Transmembrane</keyword>
<evidence type="ECO:0000313" key="5">
    <source>
        <dbReference type="Proteomes" id="UP000179243"/>
    </source>
</evidence>
<evidence type="ECO:0000259" key="3">
    <source>
        <dbReference type="Pfam" id="PF01558"/>
    </source>
</evidence>
<dbReference type="InterPro" id="IPR052198">
    <property type="entry name" value="IorB_Oxidoreductase"/>
</dbReference>
<dbReference type="SUPFAM" id="SSF53323">
    <property type="entry name" value="Pyruvate-ferredoxin oxidoreductase, PFOR, domain III"/>
    <property type="match status" value="1"/>
</dbReference>
<dbReference type="GO" id="GO:0016903">
    <property type="term" value="F:oxidoreductase activity, acting on the aldehyde or oxo group of donors"/>
    <property type="evidence" value="ECO:0007669"/>
    <property type="project" value="InterPro"/>
</dbReference>
<keyword evidence="1" id="KW-0560">Oxidoreductase</keyword>
<keyword evidence="2" id="KW-1133">Transmembrane helix</keyword>
<keyword evidence="2" id="KW-0472">Membrane</keyword>
<name>A0A1F7F583_UNCRA</name>
<evidence type="ECO:0000256" key="1">
    <source>
        <dbReference type="ARBA" id="ARBA00023002"/>
    </source>
</evidence>
<feature type="domain" description="Pyruvate/ketoisovalerate oxidoreductase catalytic" evidence="3">
    <location>
        <begin position="13"/>
        <end position="93"/>
    </location>
</feature>
<reference evidence="4 5" key="1">
    <citation type="journal article" date="2016" name="Nat. Commun.">
        <title>Thousands of microbial genomes shed light on interconnected biogeochemical processes in an aquifer system.</title>
        <authorList>
            <person name="Anantharaman K."/>
            <person name="Brown C.T."/>
            <person name="Hug L.A."/>
            <person name="Sharon I."/>
            <person name="Castelle C.J."/>
            <person name="Probst A.J."/>
            <person name="Thomas B.C."/>
            <person name="Singh A."/>
            <person name="Wilkins M.J."/>
            <person name="Karaoz U."/>
            <person name="Brodie E.L."/>
            <person name="Williams K.H."/>
            <person name="Hubbard S.S."/>
            <person name="Banfield J.F."/>
        </authorList>
    </citation>
    <scope>NUCLEOTIDE SEQUENCE [LARGE SCALE GENOMIC DNA]</scope>
</reference>
<dbReference type="Pfam" id="PF01558">
    <property type="entry name" value="POR"/>
    <property type="match status" value="1"/>
</dbReference>
<organism evidence="4 5">
    <name type="scientific">Candidatus Raymondbacteria bacterium RIFOXYD12_FULL_49_13</name>
    <dbReference type="NCBI Taxonomy" id="1817890"/>
    <lineage>
        <taxon>Bacteria</taxon>
        <taxon>Raymondiibacteriota</taxon>
    </lineage>
</organism>
<dbReference type="PANTHER" id="PTHR43854:SF1">
    <property type="entry name" value="INDOLEPYRUVATE OXIDOREDUCTASE SUBUNIT IORB"/>
    <property type="match status" value="1"/>
</dbReference>
<gene>
    <name evidence="4" type="ORF">A2519_23010</name>
</gene>
<dbReference type="PANTHER" id="PTHR43854">
    <property type="entry name" value="INDOLEPYRUVATE OXIDOREDUCTASE SUBUNIT IORB"/>
    <property type="match status" value="1"/>
</dbReference>
<comment type="caution">
    <text evidence="4">The sequence shown here is derived from an EMBL/GenBank/DDBJ whole genome shotgun (WGS) entry which is preliminary data.</text>
</comment>
<protein>
    <recommendedName>
        <fullName evidence="3">Pyruvate/ketoisovalerate oxidoreductase catalytic domain-containing protein</fullName>
    </recommendedName>
</protein>
<evidence type="ECO:0000256" key="2">
    <source>
        <dbReference type="SAM" id="Phobius"/>
    </source>
</evidence>
<dbReference type="EMBL" id="MFYX01000120">
    <property type="protein sequence ID" value="OGK01748.1"/>
    <property type="molecule type" value="Genomic_DNA"/>
</dbReference>
<accession>A0A1F7F583</accession>
<feature type="transmembrane region" description="Helical" evidence="2">
    <location>
        <begin position="111"/>
        <end position="134"/>
    </location>
</feature>
<dbReference type="Proteomes" id="UP000179243">
    <property type="component" value="Unassembled WGS sequence"/>
</dbReference>
<proteinExistence type="predicted"/>
<dbReference type="InterPro" id="IPR019752">
    <property type="entry name" value="Pyrv/ketoisovalerate_OxRed_cat"/>
</dbReference>
<dbReference type="Gene3D" id="3.40.920.10">
    <property type="entry name" value="Pyruvate-ferredoxin oxidoreductase, PFOR, domain III"/>
    <property type="match status" value="1"/>
</dbReference>